<organism evidence="10 11">
    <name type="scientific">Teratosphaeria destructans</name>
    <dbReference type="NCBI Taxonomy" id="418781"/>
    <lineage>
        <taxon>Eukaryota</taxon>
        <taxon>Fungi</taxon>
        <taxon>Dikarya</taxon>
        <taxon>Ascomycota</taxon>
        <taxon>Pezizomycotina</taxon>
        <taxon>Dothideomycetes</taxon>
        <taxon>Dothideomycetidae</taxon>
        <taxon>Mycosphaerellales</taxon>
        <taxon>Teratosphaeriaceae</taxon>
        <taxon>Teratosphaeria</taxon>
    </lineage>
</organism>
<keyword evidence="6 8" id="KW-0406">Ion transport</keyword>
<feature type="compositionally biased region" description="Polar residues" evidence="9">
    <location>
        <begin position="1"/>
        <end position="10"/>
    </location>
</feature>
<feature type="transmembrane region" description="Helical" evidence="8">
    <location>
        <begin position="369"/>
        <end position="388"/>
    </location>
</feature>
<comment type="caution">
    <text evidence="8">Lacks conserved residue(s) required for the propagation of feature annotation.</text>
</comment>
<dbReference type="AlphaFoldDB" id="A0A9W7W0U0"/>
<evidence type="ECO:0000256" key="6">
    <source>
        <dbReference type="ARBA" id="ARBA00023065"/>
    </source>
</evidence>
<keyword evidence="7 8" id="KW-0472">Membrane</keyword>
<evidence type="ECO:0000313" key="10">
    <source>
        <dbReference type="EMBL" id="KAH9825951.1"/>
    </source>
</evidence>
<feature type="transmembrane region" description="Helical" evidence="8">
    <location>
        <begin position="264"/>
        <end position="283"/>
    </location>
</feature>
<reference evidence="10 11" key="2">
    <citation type="journal article" date="2021" name="Curr. Genet.">
        <title>Genetic response to nitrogen starvation in the aggressive Eucalyptus foliar pathogen Teratosphaeria destructans.</title>
        <authorList>
            <person name="Havenga M."/>
            <person name="Wingfield B.D."/>
            <person name="Wingfield M.J."/>
            <person name="Dreyer L.L."/>
            <person name="Roets F."/>
            <person name="Aylward J."/>
        </authorList>
    </citation>
    <scope>NUCLEOTIDE SEQUENCE [LARGE SCALE GENOMIC DNA]</scope>
    <source>
        <strain evidence="10">CMW44962</strain>
    </source>
</reference>
<keyword evidence="11" id="KW-1185">Reference proteome</keyword>
<comment type="caution">
    <text evidence="10">The sequence shown here is derived from an EMBL/GenBank/DDBJ whole genome shotgun (WGS) entry which is preliminary data.</text>
</comment>
<dbReference type="PANTHER" id="PTHR11040:SF32">
    <property type="entry name" value="ZINC-REGULATED TRANSPORTER 1"/>
    <property type="match status" value="1"/>
</dbReference>
<keyword evidence="3 8" id="KW-0813">Transport</keyword>
<feature type="transmembrane region" description="Helical" evidence="8">
    <location>
        <begin position="137"/>
        <end position="159"/>
    </location>
</feature>
<evidence type="ECO:0000313" key="11">
    <source>
        <dbReference type="Proteomes" id="UP001138500"/>
    </source>
</evidence>
<comment type="subcellular location">
    <subcellularLocation>
        <location evidence="1 8">Membrane</location>
        <topology evidence="1 8">Multi-pass membrane protein</topology>
    </subcellularLocation>
</comment>
<dbReference type="InterPro" id="IPR003689">
    <property type="entry name" value="ZIP"/>
</dbReference>
<evidence type="ECO:0000256" key="8">
    <source>
        <dbReference type="RuleBase" id="RU362088"/>
    </source>
</evidence>
<evidence type="ECO:0000256" key="7">
    <source>
        <dbReference type="ARBA" id="ARBA00023136"/>
    </source>
</evidence>
<reference evidence="10 11" key="1">
    <citation type="journal article" date="2018" name="IMA Fungus">
        <title>IMA Genome-F 10: Nine draft genome sequences of Claviceps purpurea s.lat., including C. arundinis, C. humidiphila, and C. cf. spartinae, pseudomolecules for the pitch canker pathogen Fusarium circinatum, draft genome of Davidsoniella eucalypti, Grosmannia galeiformis, Quambalaria eucalypti, and Teratosphaeria destructans.</title>
        <authorList>
            <person name="Wingfield B.D."/>
            <person name="Liu M."/>
            <person name="Nguyen H.D."/>
            <person name="Lane F.A."/>
            <person name="Morgan S.W."/>
            <person name="De Vos L."/>
            <person name="Wilken P.M."/>
            <person name="Duong T.A."/>
            <person name="Aylward J."/>
            <person name="Coetzee M.P."/>
            <person name="Dadej K."/>
            <person name="De Beer Z.W."/>
            <person name="Findlay W."/>
            <person name="Havenga M."/>
            <person name="Kolarik M."/>
            <person name="Menzies J.G."/>
            <person name="Naidoo K."/>
            <person name="Pochopski O."/>
            <person name="Shoukouhi P."/>
            <person name="Santana Q.C."/>
            <person name="Seifert K.A."/>
            <person name="Soal N."/>
            <person name="Steenkamp E.T."/>
            <person name="Tatham C.T."/>
            <person name="van der Nest M.A."/>
            <person name="Wingfield M.J."/>
        </authorList>
    </citation>
    <scope>NUCLEOTIDE SEQUENCE [LARGE SCALE GENOMIC DNA]</scope>
    <source>
        <strain evidence="10">CMW44962</strain>
    </source>
</reference>
<dbReference type="Proteomes" id="UP001138500">
    <property type="component" value="Unassembled WGS sequence"/>
</dbReference>
<keyword evidence="4 8" id="KW-0812">Transmembrane</keyword>
<keyword evidence="5 8" id="KW-1133">Transmembrane helix</keyword>
<dbReference type="GO" id="GO:0071578">
    <property type="term" value="P:zinc ion import across plasma membrane"/>
    <property type="evidence" value="ECO:0007669"/>
    <property type="project" value="TreeGrafter"/>
</dbReference>
<sequence length="422" mass="45069">MSASNTSIGQDGSGAGQSTGAGNFGIPDPSNVDLTSYVQNGMVRDIVCYVEASTADYSGPIGVRVSAIFVVMFVSSAVTFFPVLATRVPKLKIPLTAYLFARYFGAGVITATAFIHLLDPAYAEIGPNTCVGMTGGWASYSWPPAIAMASCLFVFLMDFGAERYVEKKYGYSHGTSETQDAVAVRHGSVDAAMMRYSLSHRPSHVVNAPHHGGPHQHLPDGEDVQIAPDARVGEDKKDLEQSGESISISTEKEEALDRSFRQQIAAFLILEFGVIFHSVIIGLTLGSASGDDFKVLYPVIVFHQSFEGLGIGARLSAIPFPRRLKSMPWFLCAAYGLTTPIAIAAGIGVKSTYNSGSFTANVVAGLLDSISAGILLYTGLVELIARDFLFNPDRTHDDKLLTFMICSLLLGAGIMALLGKWA</sequence>
<dbReference type="PANTHER" id="PTHR11040">
    <property type="entry name" value="ZINC/IRON TRANSPORTER"/>
    <property type="match status" value="1"/>
</dbReference>
<feature type="transmembrane region" description="Helical" evidence="8">
    <location>
        <begin position="400"/>
        <end position="419"/>
    </location>
</feature>
<dbReference type="OrthoDB" id="448280at2759"/>
<name>A0A9W7W0U0_9PEZI</name>
<feature type="compositionally biased region" description="Gly residues" evidence="9">
    <location>
        <begin position="11"/>
        <end position="23"/>
    </location>
</feature>
<proteinExistence type="inferred from homology"/>
<evidence type="ECO:0000256" key="3">
    <source>
        <dbReference type="ARBA" id="ARBA00022448"/>
    </source>
</evidence>
<evidence type="ECO:0000256" key="5">
    <source>
        <dbReference type="ARBA" id="ARBA00022989"/>
    </source>
</evidence>
<accession>A0A9W7W0U0</accession>
<dbReference type="NCBIfam" id="TIGR00820">
    <property type="entry name" value="zip"/>
    <property type="match status" value="1"/>
</dbReference>
<evidence type="ECO:0000256" key="4">
    <source>
        <dbReference type="ARBA" id="ARBA00022692"/>
    </source>
</evidence>
<feature type="transmembrane region" description="Helical" evidence="8">
    <location>
        <begin position="329"/>
        <end position="349"/>
    </location>
</feature>
<protein>
    <submittedName>
        <fullName evidence="10">Zinc-regulated transporter</fullName>
    </submittedName>
</protein>
<dbReference type="EMBL" id="RIBY02002056">
    <property type="protein sequence ID" value="KAH9825951.1"/>
    <property type="molecule type" value="Genomic_DNA"/>
</dbReference>
<evidence type="ECO:0000256" key="2">
    <source>
        <dbReference type="ARBA" id="ARBA00006939"/>
    </source>
</evidence>
<evidence type="ECO:0000256" key="9">
    <source>
        <dbReference type="SAM" id="MobiDB-lite"/>
    </source>
</evidence>
<gene>
    <name evidence="10" type="ORF">Tdes44962_MAKER03875</name>
</gene>
<comment type="similarity">
    <text evidence="2 8">Belongs to the ZIP transporter (TC 2.A.5) family.</text>
</comment>
<dbReference type="Pfam" id="PF02535">
    <property type="entry name" value="Zip"/>
    <property type="match status" value="1"/>
</dbReference>
<feature type="transmembrane region" description="Helical" evidence="8">
    <location>
        <begin position="97"/>
        <end position="117"/>
    </location>
</feature>
<feature type="region of interest" description="Disordered" evidence="9">
    <location>
        <begin position="1"/>
        <end position="27"/>
    </location>
</feature>
<dbReference type="InterPro" id="IPR004698">
    <property type="entry name" value="Zn/Fe_permease_fun/pln"/>
</dbReference>
<dbReference type="GO" id="GO:0000006">
    <property type="term" value="F:high-affinity zinc transmembrane transporter activity"/>
    <property type="evidence" value="ECO:0007669"/>
    <property type="project" value="TreeGrafter"/>
</dbReference>
<feature type="transmembrane region" description="Helical" evidence="8">
    <location>
        <begin position="61"/>
        <end position="85"/>
    </location>
</feature>
<dbReference type="GO" id="GO:0005886">
    <property type="term" value="C:plasma membrane"/>
    <property type="evidence" value="ECO:0007669"/>
    <property type="project" value="TreeGrafter"/>
</dbReference>
<evidence type="ECO:0000256" key="1">
    <source>
        <dbReference type="ARBA" id="ARBA00004141"/>
    </source>
</evidence>